<dbReference type="InterPro" id="IPR026170">
    <property type="entry name" value="FAM173A/B"/>
</dbReference>
<evidence type="ECO:0000313" key="4">
    <source>
        <dbReference type="EMBL" id="MFD1705181.1"/>
    </source>
</evidence>
<comment type="caution">
    <text evidence="4">The sequence shown here is derived from an EMBL/GenBank/DDBJ whole genome shotgun (WGS) entry which is preliminary data.</text>
</comment>
<dbReference type="RefSeq" id="WP_380771407.1">
    <property type="nucleotide sequence ID" value="NZ_JBHUEO010000001.1"/>
</dbReference>
<dbReference type="EMBL" id="JBHUEO010000001">
    <property type="protein sequence ID" value="MFD1705181.1"/>
    <property type="molecule type" value="Genomic_DNA"/>
</dbReference>
<dbReference type="Gene3D" id="3.40.50.150">
    <property type="entry name" value="Vaccinia Virus protein VP39"/>
    <property type="match status" value="1"/>
</dbReference>
<keyword evidence="5" id="KW-1185">Reference proteome</keyword>
<reference evidence="5" key="1">
    <citation type="journal article" date="2019" name="Int. J. Syst. Evol. Microbiol.">
        <title>The Global Catalogue of Microorganisms (GCM) 10K type strain sequencing project: providing services to taxonomists for standard genome sequencing and annotation.</title>
        <authorList>
            <consortium name="The Broad Institute Genomics Platform"/>
            <consortium name="The Broad Institute Genome Sequencing Center for Infectious Disease"/>
            <person name="Wu L."/>
            <person name="Ma J."/>
        </authorList>
    </citation>
    <scope>NUCLEOTIDE SEQUENCE [LARGE SCALE GENOMIC DNA]</scope>
    <source>
        <strain evidence="5">CGMCC 1.12295</strain>
    </source>
</reference>
<keyword evidence="2" id="KW-0808">Transferase</keyword>
<accession>A0ABW4KCE0</accession>
<evidence type="ECO:0000256" key="1">
    <source>
        <dbReference type="ARBA" id="ARBA00022603"/>
    </source>
</evidence>
<dbReference type="CDD" id="cd02440">
    <property type="entry name" value="AdoMet_MTases"/>
    <property type="match status" value="1"/>
</dbReference>
<dbReference type="PANTHER" id="PTHR13610">
    <property type="entry name" value="METHYLTRANSFERASE DOMAIN-CONTAINING PROTEIN"/>
    <property type="match status" value="1"/>
</dbReference>
<evidence type="ECO:0000256" key="3">
    <source>
        <dbReference type="ARBA" id="ARBA00022691"/>
    </source>
</evidence>
<dbReference type="SUPFAM" id="SSF53335">
    <property type="entry name" value="S-adenosyl-L-methionine-dependent methyltransferases"/>
    <property type="match status" value="1"/>
</dbReference>
<dbReference type="GO" id="GO:0032259">
    <property type="term" value="P:methylation"/>
    <property type="evidence" value="ECO:0007669"/>
    <property type="project" value="UniProtKB-KW"/>
</dbReference>
<name>A0ABW4KCE0_9BACI</name>
<gene>
    <name evidence="4" type="ORF">ACFSCZ_00255</name>
</gene>
<sequence>MIDYKYDKLLSIRTTGERDAAPSQAHYHPYEPTPYPALEQLFNQYQLKAGDRLVDMGCGKGRVPFYVNYYFQASALGIEMNPALYEEALRNKISYSQKVKRRRGIVDFQCMLAQDYHIHPHDNVFFFFNPFSVQIFMTVVNNIIQSCERHPRTIDVILYYPSNDYLYFLLNQTQFVLLEEIHLEHAYERNHDERIMIFRLNKGGD</sequence>
<evidence type="ECO:0000256" key="2">
    <source>
        <dbReference type="ARBA" id="ARBA00022679"/>
    </source>
</evidence>
<keyword evidence="3" id="KW-0949">S-adenosyl-L-methionine</keyword>
<dbReference type="PANTHER" id="PTHR13610:SF20">
    <property type="entry name" value="METHYLTRANSFERASE DOMAIN-CONTAINING PROTEIN"/>
    <property type="match status" value="1"/>
</dbReference>
<protein>
    <submittedName>
        <fullName evidence="4">SAM-dependent methyltransferase</fullName>
    </submittedName>
</protein>
<evidence type="ECO:0000313" key="5">
    <source>
        <dbReference type="Proteomes" id="UP001597301"/>
    </source>
</evidence>
<keyword evidence="1 4" id="KW-0489">Methyltransferase</keyword>
<dbReference type="InterPro" id="IPR029063">
    <property type="entry name" value="SAM-dependent_MTases_sf"/>
</dbReference>
<dbReference type="Proteomes" id="UP001597301">
    <property type="component" value="Unassembled WGS sequence"/>
</dbReference>
<proteinExistence type="predicted"/>
<dbReference type="GO" id="GO:0008168">
    <property type="term" value="F:methyltransferase activity"/>
    <property type="evidence" value="ECO:0007669"/>
    <property type="project" value="UniProtKB-KW"/>
</dbReference>
<organism evidence="4 5">
    <name type="scientific">Siminovitchia sediminis</name>
    <dbReference type="NCBI Taxonomy" id="1274353"/>
    <lineage>
        <taxon>Bacteria</taxon>
        <taxon>Bacillati</taxon>
        <taxon>Bacillota</taxon>
        <taxon>Bacilli</taxon>
        <taxon>Bacillales</taxon>
        <taxon>Bacillaceae</taxon>
        <taxon>Siminovitchia</taxon>
    </lineage>
</organism>